<name>A0A1T4WXE7_9GAMM</name>
<evidence type="ECO:0000313" key="1">
    <source>
        <dbReference type="EMBL" id="SKA81301.1"/>
    </source>
</evidence>
<dbReference type="NCBIfam" id="TIGR01634">
    <property type="entry name" value="tail_P2_I"/>
    <property type="match status" value="1"/>
</dbReference>
<dbReference type="InterPro" id="IPR006521">
    <property type="entry name" value="Tail_protein_I"/>
</dbReference>
<gene>
    <name evidence="1" type="ORF">SAMN02745130_02188</name>
</gene>
<organism evidence="1 2">
    <name type="scientific">Thiothrix eikelboomii</name>
    <dbReference type="NCBI Taxonomy" id="92487"/>
    <lineage>
        <taxon>Bacteria</taxon>
        <taxon>Pseudomonadati</taxon>
        <taxon>Pseudomonadota</taxon>
        <taxon>Gammaproteobacteria</taxon>
        <taxon>Thiotrichales</taxon>
        <taxon>Thiotrichaceae</taxon>
        <taxon>Thiothrix</taxon>
    </lineage>
</organism>
<proteinExistence type="predicted"/>
<evidence type="ECO:0000313" key="2">
    <source>
        <dbReference type="Proteomes" id="UP000190460"/>
    </source>
</evidence>
<dbReference type="EMBL" id="FUYB01000009">
    <property type="protein sequence ID" value="SKA81301.1"/>
    <property type="molecule type" value="Genomic_DNA"/>
</dbReference>
<protein>
    <submittedName>
        <fullName evidence="1">Phage tail protein, P2 protein I family</fullName>
    </submittedName>
</protein>
<dbReference type="OrthoDB" id="90759at2"/>
<accession>A0A1T4WXE7</accession>
<reference evidence="1 2" key="1">
    <citation type="submission" date="2017-02" db="EMBL/GenBank/DDBJ databases">
        <authorList>
            <person name="Peterson S.W."/>
        </authorList>
    </citation>
    <scope>NUCLEOTIDE SEQUENCE [LARGE SCALE GENOMIC DNA]</scope>
    <source>
        <strain evidence="1 2">ATCC 49788</strain>
    </source>
</reference>
<sequence length="253" mass="27494">MSCEFKTLLPQPTTVELALEEEMAQKYCRLSPDIIKALHDPWACPLEFLPWLAYAYSVDTWNDGWPEATKRSVVANSIAVHTHKGTRGGVEDALAALGVEVTIDEWWQQVPQGERGTMRLTLSVQTVLDPSADILISETVLADIIDQMNHTKRASIHFDFRLLVETTAPTGLALASSGQLTTHQQLEAAPVRLVAHASRPLGFALVSSCQLTTHQQLETAPVRLAAKNSVPAGLALAASGQLTTHCQLEVSIA</sequence>
<dbReference type="RefSeq" id="WP_078922675.1">
    <property type="nucleotide sequence ID" value="NZ_FUYB01000009.1"/>
</dbReference>
<dbReference type="STRING" id="92487.SAMN02745130_02188"/>
<dbReference type="AlphaFoldDB" id="A0A1T4WXE7"/>
<dbReference type="Pfam" id="PF09684">
    <property type="entry name" value="Tail_P2_I"/>
    <property type="match status" value="1"/>
</dbReference>
<keyword evidence="2" id="KW-1185">Reference proteome</keyword>
<dbReference type="Proteomes" id="UP000190460">
    <property type="component" value="Unassembled WGS sequence"/>
</dbReference>